<organism evidence="9 10">
    <name type="scientific">Candidatus Methanofastidiosum methylothiophilum</name>
    <dbReference type="NCBI Taxonomy" id="1705564"/>
    <lineage>
        <taxon>Archaea</taxon>
        <taxon>Methanobacteriati</taxon>
        <taxon>Methanobacteriota</taxon>
        <taxon>Stenosarchaea group</taxon>
        <taxon>Candidatus Methanofastidiosia</taxon>
        <taxon>Candidatus Methanofastidiosales</taxon>
        <taxon>Candidatus Methanofastidiosaceae</taxon>
        <taxon>Candidatus Methanofastidiosum</taxon>
    </lineage>
</organism>
<dbReference type="Pfam" id="PF06847">
    <property type="entry name" value="Arc_PepC_II"/>
    <property type="match status" value="1"/>
</dbReference>
<dbReference type="InterPro" id="IPR009655">
    <property type="entry name" value="Preflagellin_peptidase_C"/>
</dbReference>
<feature type="transmembrane region" description="Helical" evidence="6">
    <location>
        <begin position="104"/>
        <end position="134"/>
    </location>
</feature>
<evidence type="ECO:0000256" key="6">
    <source>
        <dbReference type="SAM" id="Phobius"/>
    </source>
</evidence>
<dbReference type="PANTHER" id="PTHR36506">
    <property type="entry name" value="PREFLAGELLIN PEPTIDASE"/>
    <property type="match status" value="1"/>
</dbReference>
<evidence type="ECO:0000259" key="7">
    <source>
        <dbReference type="Pfam" id="PF01478"/>
    </source>
</evidence>
<dbReference type="PANTHER" id="PTHR36506:SF1">
    <property type="entry name" value="PREFLAGELLIN PEPTIDASE"/>
    <property type="match status" value="1"/>
</dbReference>
<proteinExistence type="predicted"/>
<comment type="subcellular location">
    <subcellularLocation>
        <location evidence="1">Cell membrane</location>
        <topology evidence="1">Multi-pass membrane protein</topology>
    </subcellularLocation>
</comment>
<keyword evidence="3 6" id="KW-0812">Transmembrane</keyword>
<feature type="transmembrane region" description="Helical" evidence="6">
    <location>
        <begin position="34"/>
        <end position="52"/>
    </location>
</feature>
<feature type="transmembrane region" description="Helical" evidence="6">
    <location>
        <begin position="215"/>
        <end position="237"/>
    </location>
</feature>
<dbReference type="Proteomes" id="UP000075578">
    <property type="component" value="Unassembled WGS sequence"/>
</dbReference>
<dbReference type="AlphaFoldDB" id="A0A150J2S7"/>
<evidence type="ECO:0000256" key="1">
    <source>
        <dbReference type="ARBA" id="ARBA00004651"/>
    </source>
</evidence>
<feature type="domain" description="Preflagellin peptidase C-terminal" evidence="8">
    <location>
        <begin position="148"/>
        <end position="232"/>
    </location>
</feature>
<keyword evidence="9" id="KW-0282">Flagellum</keyword>
<evidence type="ECO:0000256" key="2">
    <source>
        <dbReference type="ARBA" id="ARBA00022475"/>
    </source>
</evidence>
<sequence length="241" mass="27163">MDTLTILKIAIGTVVLFHASYVDIKKREIEEWHWVFLAVVGFIHAIYLSISFESFRPILFTGVVFLLMFGLALLLFYLGLFGGGDGKILMGLGALLPSLSGKEYAFGLFPVSVFDNALIMSILLPIGILSYNIIKKDSPKEYESGKFKKILAMMVGYRLETAKLSDKFYPLEEFKDGKRSIRLFIGDLDFDVAEYKEELTKKGIKNLWATPGLPFVVPITIGYLLAVFFGDIMLRIVMIFI</sequence>
<dbReference type="EC" id="3.4.23.52" evidence="9"/>
<evidence type="ECO:0000256" key="5">
    <source>
        <dbReference type="ARBA" id="ARBA00023136"/>
    </source>
</evidence>
<name>A0A150J2S7_9EURY</name>
<dbReference type="Gene3D" id="6.10.250.3240">
    <property type="match status" value="1"/>
</dbReference>
<dbReference type="GO" id="GO:0004190">
    <property type="term" value="F:aspartic-type endopeptidase activity"/>
    <property type="evidence" value="ECO:0007669"/>
    <property type="project" value="InterPro"/>
</dbReference>
<feature type="transmembrane region" description="Helical" evidence="6">
    <location>
        <begin position="6"/>
        <end position="22"/>
    </location>
</feature>
<feature type="transmembrane region" description="Helical" evidence="6">
    <location>
        <begin position="58"/>
        <end position="83"/>
    </location>
</feature>
<feature type="domain" description="Prepilin type IV endopeptidase peptidase" evidence="7">
    <location>
        <begin position="11"/>
        <end position="118"/>
    </location>
</feature>
<dbReference type="GO" id="GO:0005886">
    <property type="term" value="C:plasma membrane"/>
    <property type="evidence" value="ECO:0007669"/>
    <property type="project" value="UniProtKB-SubCell"/>
</dbReference>
<keyword evidence="9" id="KW-0969">Cilium</keyword>
<dbReference type="InterPro" id="IPR052218">
    <property type="entry name" value="Preflagellin_Peptidase"/>
</dbReference>
<reference evidence="9 10" key="1">
    <citation type="journal article" date="2016" name="ISME J.">
        <title>Chasing the elusive Euryarchaeota class WSA2: genomes reveal a uniquely fastidious methyl-reducing methanogen.</title>
        <authorList>
            <person name="Nobu M.K."/>
            <person name="Narihiro T."/>
            <person name="Kuroda K."/>
            <person name="Mei R."/>
            <person name="Liu W.T."/>
        </authorList>
    </citation>
    <scope>NUCLEOTIDE SEQUENCE [LARGE SCALE GENOMIC DNA]</scope>
    <source>
        <strain evidence="9">U1lsi0528_Bin089</strain>
    </source>
</reference>
<dbReference type="Pfam" id="PF01478">
    <property type="entry name" value="Peptidase_A24"/>
    <property type="match status" value="1"/>
</dbReference>
<keyword evidence="2" id="KW-1003">Cell membrane</keyword>
<dbReference type="Gene3D" id="1.20.120.1220">
    <property type="match status" value="1"/>
</dbReference>
<evidence type="ECO:0000313" key="10">
    <source>
        <dbReference type="Proteomes" id="UP000075578"/>
    </source>
</evidence>
<keyword evidence="9" id="KW-0966">Cell projection</keyword>
<evidence type="ECO:0000313" key="9">
    <source>
        <dbReference type="EMBL" id="KYC51509.1"/>
    </source>
</evidence>
<comment type="caution">
    <text evidence="9">The sequence shown here is derived from an EMBL/GenBank/DDBJ whole genome shotgun (WGS) entry which is preliminary data.</text>
</comment>
<gene>
    <name evidence="9" type="primary">flaK</name>
    <name evidence="9" type="ORF">AMQ74_01127</name>
</gene>
<accession>A0A150J2S7</accession>
<evidence type="ECO:0000256" key="4">
    <source>
        <dbReference type="ARBA" id="ARBA00022989"/>
    </source>
</evidence>
<evidence type="ECO:0000259" key="8">
    <source>
        <dbReference type="Pfam" id="PF06847"/>
    </source>
</evidence>
<keyword evidence="4 6" id="KW-1133">Transmembrane helix</keyword>
<evidence type="ECO:0000256" key="3">
    <source>
        <dbReference type="ARBA" id="ARBA00022692"/>
    </source>
</evidence>
<dbReference type="EMBL" id="LNGD01000067">
    <property type="protein sequence ID" value="KYC51509.1"/>
    <property type="molecule type" value="Genomic_DNA"/>
</dbReference>
<dbReference type="InterPro" id="IPR000045">
    <property type="entry name" value="Prepilin_IV_endopep_pep"/>
</dbReference>
<protein>
    <submittedName>
        <fullName evidence="9">Preflagellin peptidase</fullName>
        <ecNumber evidence="9">3.4.23.52</ecNumber>
    </submittedName>
</protein>
<keyword evidence="5 6" id="KW-0472">Membrane</keyword>
<keyword evidence="9" id="KW-0378">Hydrolase</keyword>